<comment type="caution">
    <text evidence="2">The sequence shown here is derived from an EMBL/GenBank/DDBJ whole genome shotgun (WGS) entry which is preliminary data.</text>
</comment>
<protein>
    <submittedName>
        <fullName evidence="2">Uncharacterized protein</fullName>
    </submittedName>
</protein>
<feature type="compositionally biased region" description="Acidic residues" evidence="1">
    <location>
        <begin position="401"/>
        <end position="413"/>
    </location>
</feature>
<dbReference type="RefSeq" id="WP_307243300.1">
    <property type="nucleotide sequence ID" value="NZ_JAUSUZ010000001.1"/>
</dbReference>
<feature type="compositionally biased region" description="Low complexity" evidence="1">
    <location>
        <begin position="262"/>
        <end position="271"/>
    </location>
</feature>
<reference evidence="2 3" key="1">
    <citation type="submission" date="2023-07" db="EMBL/GenBank/DDBJ databases">
        <title>Sequencing the genomes of 1000 actinobacteria strains.</title>
        <authorList>
            <person name="Klenk H.-P."/>
        </authorList>
    </citation>
    <scope>NUCLEOTIDE SEQUENCE [LARGE SCALE GENOMIC DNA]</scope>
    <source>
        <strain evidence="2 3">DSM 44709</strain>
    </source>
</reference>
<dbReference type="Proteomes" id="UP001240236">
    <property type="component" value="Unassembled WGS sequence"/>
</dbReference>
<feature type="region of interest" description="Disordered" evidence="1">
    <location>
        <begin position="427"/>
        <end position="446"/>
    </location>
</feature>
<dbReference type="EMBL" id="JAUSUZ010000001">
    <property type="protein sequence ID" value="MDQ0368632.1"/>
    <property type="molecule type" value="Genomic_DNA"/>
</dbReference>
<sequence length="523" mass="51652">MIDDDIDLVRPLRVFRSRPALGVPFWRWECRACGDSGGGGSHPDAVGRALTHCVEHPSHPSSLVPPVNCRQENPRAPLRTIYEWLVARSALEPADADQLPLLVDDPAEGTAAPGGGTDDELASLGPVDVEWISAGDPVPAADLAALAWLAGDHAVSAGELEPLPGGLAPSVGDHAAPGDGLAPPTGDPAPADGDGVLSTGVPAASGGDSVLPTRDPVASGGDRVLSAGDLASSGGDRALLTGDLASGKGAAQPGGDGRPAADDPAGAGESDGALVQRRLADGWARALPTGWPPRELTEGCGPVIVRTAAGIDAGEAGSAAAEAAGCGVSSVHGQSAGGRGSAGYREFSENRESAVDRESAGGPESSENGEPDGDGESAGGRESAENIESGGNGAFTGSPESADDPESAADSDLSDVAAAGFGFGDEEALSASQSLPPANGLDGGAGLLEATEIGSAGDRIAVREPVSGPMLPSRRFLLPTAGLLPIVPPAAEAAGPGVASTDQAAEEAIVQDELPGLDGRVTG</sequence>
<organism evidence="2 3">
    <name type="scientific">Catenuloplanes indicus</name>
    <dbReference type="NCBI Taxonomy" id="137267"/>
    <lineage>
        <taxon>Bacteria</taxon>
        <taxon>Bacillati</taxon>
        <taxon>Actinomycetota</taxon>
        <taxon>Actinomycetes</taxon>
        <taxon>Micromonosporales</taxon>
        <taxon>Micromonosporaceae</taxon>
        <taxon>Catenuloplanes</taxon>
    </lineage>
</organism>
<feature type="region of interest" description="Disordered" evidence="1">
    <location>
        <begin position="329"/>
        <end position="420"/>
    </location>
</feature>
<evidence type="ECO:0000313" key="2">
    <source>
        <dbReference type="EMBL" id="MDQ0368632.1"/>
    </source>
</evidence>
<feature type="compositionally biased region" description="Low complexity" evidence="1">
    <location>
        <begin position="175"/>
        <end position="195"/>
    </location>
</feature>
<feature type="region of interest" description="Disordered" evidence="1">
    <location>
        <begin position="160"/>
        <end position="271"/>
    </location>
</feature>
<accession>A0AAE3W4B2</accession>
<feature type="compositionally biased region" description="Basic and acidic residues" evidence="1">
    <location>
        <begin position="346"/>
        <end position="359"/>
    </location>
</feature>
<keyword evidence="3" id="KW-1185">Reference proteome</keyword>
<gene>
    <name evidence="2" type="ORF">J2S42_005301</name>
</gene>
<evidence type="ECO:0000256" key="1">
    <source>
        <dbReference type="SAM" id="MobiDB-lite"/>
    </source>
</evidence>
<proteinExistence type="predicted"/>
<evidence type="ECO:0000313" key="3">
    <source>
        <dbReference type="Proteomes" id="UP001240236"/>
    </source>
</evidence>
<dbReference type="AlphaFoldDB" id="A0AAE3W4B2"/>
<name>A0AAE3W4B2_9ACTN</name>